<dbReference type="InterPro" id="IPR023631">
    <property type="entry name" value="Amidase_dom"/>
</dbReference>
<dbReference type="Proteomes" id="UP001465755">
    <property type="component" value="Unassembled WGS sequence"/>
</dbReference>
<dbReference type="InterPro" id="IPR000120">
    <property type="entry name" value="Amidase"/>
</dbReference>
<accession>A0AAW1P4U7</accession>
<name>A0AAW1P4U7_9CHLO</name>
<dbReference type="EMBL" id="JALJOQ010000060">
    <property type="protein sequence ID" value="KAK9803367.1"/>
    <property type="molecule type" value="Genomic_DNA"/>
</dbReference>
<dbReference type="InterPro" id="IPR036928">
    <property type="entry name" value="AS_sf"/>
</dbReference>
<evidence type="ECO:0000259" key="1">
    <source>
        <dbReference type="Pfam" id="PF01425"/>
    </source>
</evidence>
<proteinExistence type="predicted"/>
<keyword evidence="3" id="KW-1185">Reference proteome</keyword>
<comment type="caution">
    <text evidence="2">The sequence shown here is derived from an EMBL/GenBank/DDBJ whole genome shotgun (WGS) entry which is preliminary data.</text>
</comment>
<reference evidence="2 3" key="1">
    <citation type="journal article" date="2024" name="Nat. Commun.">
        <title>Phylogenomics reveals the evolutionary origins of lichenization in chlorophyte algae.</title>
        <authorList>
            <person name="Puginier C."/>
            <person name="Libourel C."/>
            <person name="Otte J."/>
            <person name="Skaloud P."/>
            <person name="Haon M."/>
            <person name="Grisel S."/>
            <person name="Petersen M."/>
            <person name="Berrin J.G."/>
            <person name="Delaux P.M."/>
            <person name="Dal Grande F."/>
            <person name="Keller J."/>
        </authorList>
    </citation>
    <scope>NUCLEOTIDE SEQUENCE [LARGE SCALE GENOMIC DNA]</scope>
    <source>
        <strain evidence="2 3">SAG 2036</strain>
    </source>
</reference>
<dbReference type="Gene3D" id="3.90.1300.10">
    <property type="entry name" value="Amidase signature (AS) domain"/>
    <property type="match status" value="1"/>
</dbReference>
<gene>
    <name evidence="2" type="ORF">WJX73_009893</name>
</gene>
<dbReference type="Pfam" id="PF01425">
    <property type="entry name" value="Amidase"/>
    <property type="match status" value="1"/>
</dbReference>
<evidence type="ECO:0000313" key="3">
    <source>
        <dbReference type="Proteomes" id="UP001465755"/>
    </source>
</evidence>
<dbReference type="SUPFAM" id="SSF75304">
    <property type="entry name" value="Amidase signature (AS) enzymes"/>
    <property type="match status" value="1"/>
</dbReference>
<evidence type="ECO:0000313" key="2">
    <source>
        <dbReference type="EMBL" id="KAK9803367.1"/>
    </source>
</evidence>
<organism evidence="2 3">
    <name type="scientific">Symbiochloris irregularis</name>
    <dbReference type="NCBI Taxonomy" id="706552"/>
    <lineage>
        <taxon>Eukaryota</taxon>
        <taxon>Viridiplantae</taxon>
        <taxon>Chlorophyta</taxon>
        <taxon>core chlorophytes</taxon>
        <taxon>Trebouxiophyceae</taxon>
        <taxon>Trebouxiales</taxon>
        <taxon>Trebouxiaceae</taxon>
        <taxon>Symbiochloris</taxon>
    </lineage>
</organism>
<feature type="domain" description="Amidase" evidence="1">
    <location>
        <begin position="53"/>
        <end position="528"/>
    </location>
</feature>
<dbReference type="GO" id="GO:0003824">
    <property type="term" value="F:catalytic activity"/>
    <property type="evidence" value="ECO:0007669"/>
    <property type="project" value="InterPro"/>
</dbReference>
<dbReference type="PANTHER" id="PTHR11895">
    <property type="entry name" value="TRANSAMIDASE"/>
    <property type="match status" value="1"/>
</dbReference>
<protein>
    <recommendedName>
        <fullName evidence="1">Amidase domain-containing protein</fullName>
    </recommendedName>
</protein>
<dbReference type="AlphaFoldDB" id="A0AAW1P4U7"/>
<dbReference type="Gene3D" id="1.20.58.1700">
    <property type="match status" value="1"/>
</dbReference>
<dbReference type="PANTHER" id="PTHR11895:SF169">
    <property type="entry name" value="GLUTAMYL-TRNA(GLN) AMIDOTRANSFERASE"/>
    <property type="match status" value="1"/>
</dbReference>
<sequence>MAEKDPCSLPDILDLHKLQAAYAEKRLSPTQLIKQLYPRLQAEEATFITLAELDDLLDTCRQLEAQPQEERGSLWGVPFAVKDNVDVAGYPTTAACAAFKYHPKRSAPAIEALLHEGGIMLGKTNLDQFATGLVGTRSPYGTPRNAFDDRFVPGGSSSGSAAVVGSGLATFAVGTDTAGSGRVPAQFNGCVGIKPTKGMVTTQGVVPACRSLDCLSCFARSVEDGATIVHIMQKAGKPEDPLWRARPPHLPKPPPFSPRTSTTPAIQHAANAAANGHATNGHAKPHFRFGIPTPEYLDFSGPGGPAVAEAAQTLFKEAVQRMQALGGEMVQVDFSAADKIAGMLYGGAFLAERYSALRGFLEQSGKARPTPEQLAADPRIERVLGAILSGATKWTGADVYDAQAELVTATAHTRLELAKVDFFLVPTALNHFTVAEIEGQEKGGEGAQLTWAFNGRLGRFTNFVNLMDMCGISVPSGVLEHPLLPTDGSQAEADVAKRAEHLSATGDPTPSLPFGVTLLAPAWGDEMLWAHAAKFVRAAGLGCGPEGHGVLAYKSSGKP</sequence>